<evidence type="ECO:0000313" key="1">
    <source>
        <dbReference type="EMBL" id="KAK4315673.1"/>
    </source>
</evidence>
<reference evidence="1" key="1">
    <citation type="submission" date="2023-11" db="EMBL/GenBank/DDBJ databases">
        <title>Genome assemblies of two species of porcelain crab, Petrolisthes cinctipes and Petrolisthes manimaculis (Anomura: Porcellanidae).</title>
        <authorList>
            <person name="Angst P."/>
        </authorList>
    </citation>
    <scope>NUCLEOTIDE SEQUENCE</scope>
    <source>
        <strain evidence="1">PB745_02</strain>
        <tissue evidence="1">Gill</tissue>
    </source>
</reference>
<organism evidence="1 2">
    <name type="scientific">Petrolisthes manimaculis</name>
    <dbReference type="NCBI Taxonomy" id="1843537"/>
    <lineage>
        <taxon>Eukaryota</taxon>
        <taxon>Metazoa</taxon>
        <taxon>Ecdysozoa</taxon>
        <taxon>Arthropoda</taxon>
        <taxon>Crustacea</taxon>
        <taxon>Multicrustacea</taxon>
        <taxon>Malacostraca</taxon>
        <taxon>Eumalacostraca</taxon>
        <taxon>Eucarida</taxon>
        <taxon>Decapoda</taxon>
        <taxon>Pleocyemata</taxon>
        <taxon>Anomura</taxon>
        <taxon>Galatheoidea</taxon>
        <taxon>Porcellanidae</taxon>
        <taxon>Petrolisthes</taxon>
    </lineage>
</organism>
<keyword evidence="2" id="KW-1185">Reference proteome</keyword>
<name>A0AAE1PWF8_9EUCA</name>
<protein>
    <submittedName>
        <fullName evidence="1">Uncharacterized protein</fullName>
    </submittedName>
</protein>
<dbReference type="EMBL" id="JAWZYT010001093">
    <property type="protein sequence ID" value="KAK4315673.1"/>
    <property type="molecule type" value="Genomic_DNA"/>
</dbReference>
<sequence length="67" mass="7609">MLMLGRTTCERMGVVHRGKRFQVEEAWWYLLSVSPLHLIELVAVCGVVGPGDSLPREKWMKPDGENV</sequence>
<evidence type="ECO:0000313" key="2">
    <source>
        <dbReference type="Proteomes" id="UP001292094"/>
    </source>
</evidence>
<comment type="caution">
    <text evidence="1">The sequence shown here is derived from an EMBL/GenBank/DDBJ whole genome shotgun (WGS) entry which is preliminary data.</text>
</comment>
<accession>A0AAE1PWF8</accession>
<proteinExistence type="predicted"/>
<dbReference type="AlphaFoldDB" id="A0AAE1PWF8"/>
<dbReference type="Proteomes" id="UP001292094">
    <property type="component" value="Unassembled WGS sequence"/>
</dbReference>
<gene>
    <name evidence="1" type="ORF">Pmani_013112</name>
</gene>